<comment type="caution">
    <text evidence="2">The sequence shown here is derived from an EMBL/GenBank/DDBJ whole genome shotgun (WGS) entry which is preliminary data.</text>
</comment>
<accession>M7NKE1</accession>
<proteinExistence type="predicted"/>
<name>M7NKE1_9BACL</name>
<gene>
    <name evidence="2" type="ORF">C772_00005</name>
</gene>
<protein>
    <submittedName>
        <fullName evidence="2">Uncharacterized protein</fullName>
    </submittedName>
</protein>
<reference evidence="2 3" key="1">
    <citation type="journal article" date="2013" name="Genome Announc.">
        <title>Draft Genome Sequence of Bhargavaea cecembensis Strain DSE10T, Isolated from a Deep-Sea Sediment Sample Collected at a Depth of 5,904 m from the Chagos-Laccadive Ridge System in the Indian Ocean.</title>
        <authorList>
            <person name="Shivaji S."/>
            <person name="Ara S."/>
            <person name="Begum Z."/>
            <person name="Ruth M."/>
            <person name="Singh A."/>
            <person name="Kumar Pinnaka A."/>
        </authorList>
    </citation>
    <scope>NUCLEOTIDE SEQUENCE [LARGE SCALE GENOMIC DNA]</scope>
    <source>
        <strain evidence="2 3">DSE10</strain>
    </source>
</reference>
<dbReference type="EMBL" id="AOFT01000001">
    <property type="protein sequence ID" value="EMR07677.1"/>
    <property type="molecule type" value="Genomic_DNA"/>
</dbReference>
<evidence type="ECO:0000313" key="2">
    <source>
        <dbReference type="EMBL" id="EMR07677.1"/>
    </source>
</evidence>
<sequence>MRALGPHSGAFIIAVDAPESPQHNLEISERRGREEKGKRNIREEIRC</sequence>
<feature type="compositionally biased region" description="Basic and acidic residues" evidence="1">
    <location>
        <begin position="26"/>
        <end position="47"/>
    </location>
</feature>
<dbReference type="AlphaFoldDB" id="M7NKE1"/>
<dbReference type="Proteomes" id="UP000011919">
    <property type="component" value="Unassembled WGS sequence"/>
</dbReference>
<evidence type="ECO:0000313" key="3">
    <source>
        <dbReference type="Proteomes" id="UP000011919"/>
    </source>
</evidence>
<keyword evidence="3" id="KW-1185">Reference proteome</keyword>
<feature type="region of interest" description="Disordered" evidence="1">
    <location>
        <begin position="21"/>
        <end position="47"/>
    </location>
</feature>
<evidence type="ECO:0000256" key="1">
    <source>
        <dbReference type="SAM" id="MobiDB-lite"/>
    </source>
</evidence>
<organism evidence="2 3">
    <name type="scientific">Bhargavaea cecembensis DSE10</name>
    <dbReference type="NCBI Taxonomy" id="1235279"/>
    <lineage>
        <taxon>Bacteria</taxon>
        <taxon>Bacillati</taxon>
        <taxon>Bacillota</taxon>
        <taxon>Bacilli</taxon>
        <taxon>Bacillales</taxon>
        <taxon>Caryophanaceae</taxon>
        <taxon>Bhargavaea</taxon>
    </lineage>
</organism>
<dbReference type="STRING" id="1235279.C772_00005"/>